<dbReference type="AlphaFoldDB" id="A0A1I1HCP5"/>
<dbReference type="Pfam" id="PF13193">
    <property type="entry name" value="AMP-binding_C"/>
    <property type="match status" value="1"/>
</dbReference>
<dbReference type="InterPro" id="IPR000873">
    <property type="entry name" value="AMP-dep_synth/lig_dom"/>
</dbReference>
<proteinExistence type="predicted"/>
<dbReference type="Gene3D" id="3.30.300.30">
    <property type="match status" value="1"/>
</dbReference>
<organism evidence="3 4">
    <name type="scientific">Nocardioides terrae</name>
    <dbReference type="NCBI Taxonomy" id="574651"/>
    <lineage>
        <taxon>Bacteria</taxon>
        <taxon>Bacillati</taxon>
        <taxon>Actinomycetota</taxon>
        <taxon>Actinomycetes</taxon>
        <taxon>Propionibacteriales</taxon>
        <taxon>Nocardioidaceae</taxon>
        <taxon>Nocardioides</taxon>
    </lineage>
</organism>
<dbReference type="PANTHER" id="PTHR43767">
    <property type="entry name" value="LONG-CHAIN-FATTY-ACID--COA LIGASE"/>
    <property type="match status" value="1"/>
</dbReference>
<feature type="domain" description="AMP-dependent synthetase/ligase" evidence="1">
    <location>
        <begin position="32"/>
        <end position="179"/>
    </location>
</feature>
<dbReference type="Pfam" id="PF00501">
    <property type="entry name" value="AMP-binding"/>
    <property type="match status" value="1"/>
</dbReference>
<dbReference type="InterPro" id="IPR050237">
    <property type="entry name" value="ATP-dep_AMP-bd_enzyme"/>
</dbReference>
<accession>A0A1I1HCP5</accession>
<dbReference type="GO" id="GO:0016878">
    <property type="term" value="F:acid-thiol ligase activity"/>
    <property type="evidence" value="ECO:0007669"/>
    <property type="project" value="UniProtKB-ARBA"/>
</dbReference>
<dbReference type="InterPro" id="IPR025110">
    <property type="entry name" value="AMP-bd_C"/>
</dbReference>
<sequence>MNNPGPAAADVIAAVDRWLAAPGEPEPWVVETSGSTGRPKRVVLSRGAMLASAEASAARVGGSGPWLLALPASYVAGLNVIVRALVAGRAPVVLGGSVDSFEAAAAAVGAGGFVSLVPTQLHRLLETSAAALASFHTVLLGGGPIDPALRARAAAAGVRVVATYGSAETCGGCVYDGLPLDGVGLALGTDGRVRLSGPVLFDGYDGDPSLTRDVLVDGWFLTSDAGRLDEDGRLQLLGRLDDMVVTGGINVPAPAVAARLRAHPAVAAAEVLGVPDEEWGNRLVAFVVPASAPPNLDELREWVAAERPRSWAPRQLVTLDEIPMLPNGKADRLRLRELAG</sequence>
<protein>
    <submittedName>
        <fullName evidence="3">O-succinylbenzoic acid--CoA ligase</fullName>
    </submittedName>
</protein>
<dbReference type="InterPro" id="IPR045851">
    <property type="entry name" value="AMP-bd_C_sf"/>
</dbReference>
<dbReference type="Proteomes" id="UP000198832">
    <property type="component" value="Unassembled WGS sequence"/>
</dbReference>
<evidence type="ECO:0000313" key="4">
    <source>
        <dbReference type="Proteomes" id="UP000198832"/>
    </source>
</evidence>
<dbReference type="Gene3D" id="3.40.50.12780">
    <property type="entry name" value="N-terminal domain of ligase-like"/>
    <property type="match status" value="1"/>
</dbReference>
<name>A0A1I1HCP5_9ACTN</name>
<dbReference type="PANTHER" id="PTHR43767:SF1">
    <property type="entry name" value="NONRIBOSOMAL PEPTIDE SYNTHASE PES1 (EUROFUNG)-RELATED"/>
    <property type="match status" value="1"/>
</dbReference>
<keyword evidence="3" id="KW-0436">Ligase</keyword>
<dbReference type="RefSeq" id="WP_091122147.1">
    <property type="nucleotide sequence ID" value="NZ_FOLB01000004.1"/>
</dbReference>
<reference evidence="3 4" key="1">
    <citation type="submission" date="2016-10" db="EMBL/GenBank/DDBJ databases">
        <authorList>
            <person name="de Groot N.N."/>
        </authorList>
    </citation>
    <scope>NUCLEOTIDE SEQUENCE [LARGE SCALE GENOMIC DNA]</scope>
    <source>
        <strain evidence="3 4">CGMCC 1.7056</strain>
    </source>
</reference>
<dbReference type="OrthoDB" id="9803968at2"/>
<evidence type="ECO:0000259" key="2">
    <source>
        <dbReference type="Pfam" id="PF13193"/>
    </source>
</evidence>
<dbReference type="SUPFAM" id="SSF56801">
    <property type="entry name" value="Acetyl-CoA synthetase-like"/>
    <property type="match status" value="1"/>
</dbReference>
<evidence type="ECO:0000259" key="1">
    <source>
        <dbReference type="Pfam" id="PF00501"/>
    </source>
</evidence>
<gene>
    <name evidence="3" type="ORF">SAMN04487968_104281</name>
</gene>
<feature type="domain" description="AMP-binding enzyme C-terminal" evidence="2">
    <location>
        <begin position="259"/>
        <end position="329"/>
    </location>
</feature>
<evidence type="ECO:0000313" key="3">
    <source>
        <dbReference type="EMBL" id="SFC21929.1"/>
    </source>
</evidence>
<dbReference type="InterPro" id="IPR042099">
    <property type="entry name" value="ANL_N_sf"/>
</dbReference>
<dbReference type="STRING" id="574651.SAMN04487968_104281"/>
<keyword evidence="4" id="KW-1185">Reference proteome</keyword>
<dbReference type="EMBL" id="FOLB01000004">
    <property type="protein sequence ID" value="SFC21929.1"/>
    <property type="molecule type" value="Genomic_DNA"/>
</dbReference>